<name>A0A0C9VH54_SPHS4</name>
<organism evidence="1 2">
    <name type="scientific">Sphaerobolus stellatus (strain SS14)</name>
    <dbReference type="NCBI Taxonomy" id="990650"/>
    <lineage>
        <taxon>Eukaryota</taxon>
        <taxon>Fungi</taxon>
        <taxon>Dikarya</taxon>
        <taxon>Basidiomycota</taxon>
        <taxon>Agaricomycotina</taxon>
        <taxon>Agaricomycetes</taxon>
        <taxon>Phallomycetidae</taxon>
        <taxon>Geastrales</taxon>
        <taxon>Sphaerobolaceae</taxon>
        <taxon>Sphaerobolus</taxon>
    </lineage>
</organism>
<dbReference type="AlphaFoldDB" id="A0A0C9VH54"/>
<accession>A0A0C9VH54</accession>
<dbReference type="Proteomes" id="UP000054279">
    <property type="component" value="Unassembled WGS sequence"/>
</dbReference>
<keyword evidence="2" id="KW-1185">Reference proteome</keyword>
<protein>
    <submittedName>
        <fullName evidence="1">Unplaced genomic scaffold SPHSTscaffold_99, whole genome shotgun sequence</fullName>
    </submittedName>
</protein>
<sequence length="90" mass="10248">MSPQSCPSRQYQSSFGLGFQSRSRRLWYRRELGCRSRIMLVHGVVKLMLDIALNALLRAAVVKDFMEELEPGRNERVAACMKASGGRNCR</sequence>
<evidence type="ECO:0000313" key="2">
    <source>
        <dbReference type="Proteomes" id="UP000054279"/>
    </source>
</evidence>
<dbReference type="EMBL" id="KN837174">
    <property type="protein sequence ID" value="KIJ36890.1"/>
    <property type="molecule type" value="Genomic_DNA"/>
</dbReference>
<reference evidence="1 2" key="1">
    <citation type="submission" date="2014-06" db="EMBL/GenBank/DDBJ databases">
        <title>Evolutionary Origins and Diversification of the Mycorrhizal Mutualists.</title>
        <authorList>
            <consortium name="DOE Joint Genome Institute"/>
            <consortium name="Mycorrhizal Genomics Consortium"/>
            <person name="Kohler A."/>
            <person name="Kuo A."/>
            <person name="Nagy L.G."/>
            <person name="Floudas D."/>
            <person name="Copeland A."/>
            <person name="Barry K.W."/>
            <person name="Cichocki N."/>
            <person name="Veneault-Fourrey C."/>
            <person name="LaButti K."/>
            <person name="Lindquist E.A."/>
            <person name="Lipzen A."/>
            <person name="Lundell T."/>
            <person name="Morin E."/>
            <person name="Murat C."/>
            <person name="Riley R."/>
            <person name="Ohm R."/>
            <person name="Sun H."/>
            <person name="Tunlid A."/>
            <person name="Henrissat B."/>
            <person name="Grigoriev I.V."/>
            <person name="Hibbett D.S."/>
            <person name="Martin F."/>
        </authorList>
    </citation>
    <scope>NUCLEOTIDE SEQUENCE [LARGE SCALE GENOMIC DNA]</scope>
    <source>
        <strain evidence="1 2">SS14</strain>
    </source>
</reference>
<gene>
    <name evidence="1" type="ORF">M422DRAFT_34057</name>
</gene>
<evidence type="ECO:0000313" key="1">
    <source>
        <dbReference type="EMBL" id="KIJ36890.1"/>
    </source>
</evidence>
<proteinExistence type="predicted"/>
<dbReference type="HOGENOM" id="CLU_2499325_0_0_1"/>